<keyword evidence="3" id="KW-0233">DNA recombination</keyword>
<comment type="similarity">
    <text evidence="1">Belongs to the 'phage' integrase family.</text>
</comment>
<sequence>MAVFAKTQVPIGTSLESLVRGFILTQRTDCKSPRTTEYYESNLRRFLWYAGQQQWPDDVCMITEWHIREFLAYTGSEGNRWGLSGNGSESSRSKATYSTVHHYYSVLRAFFNWCVGEDFVAGSPLAKIKLKAPRPSVVQPYSNHDILRLIAVCDYDYRHNARLLGSRNKAIVLMFLDTGLRASELANIKLDEVDSERGWIKVKGKGAKERVVRVGATAQKALWRYLVCREKSKRENLWITEEGRPLEVVGVQTMITRLKERAGLAAKGNCHRFRHTFALQFLRKDRNPFNLQYLLGHSDLRMVRHYVSTLGMEDALKAHEGASPADTLGLR</sequence>
<evidence type="ECO:0000259" key="6">
    <source>
        <dbReference type="PROSITE" id="PS51900"/>
    </source>
</evidence>
<evidence type="ECO:0000256" key="1">
    <source>
        <dbReference type="ARBA" id="ARBA00008857"/>
    </source>
</evidence>
<dbReference type="SUPFAM" id="SSF56349">
    <property type="entry name" value="DNA breaking-rejoining enzymes"/>
    <property type="match status" value="1"/>
</dbReference>
<dbReference type="PANTHER" id="PTHR30349">
    <property type="entry name" value="PHAGE INTEGRASE-RELATED"/>
    <property type="match status" value="1"/>
</dbReference>
<reference evidence="7 8" key="1">
    <citation type="submission" date="2019-03" db="EMBL/GenBank/DDBJ databases">
        <title>Metabolic potential of uncultured bacteria and archaea associated with petroleum seepage in deep-sea sediments.</title>
        <authorList>
            <person name="Dong X."/>
            <person name="Hubert C."/>
        </authorList>
    </citation>
    <scope>NUCLEOTIDE SEQUENCE [LARGE SCALE GENOMIC DNA]</scope>
    <source>
        <strain evidence="7">E29_bin36</strain>
    </source>
</reference>
<evidence type="ECO:0008006" key="9">
    <source>
        <dbReference type="Google" id="ProtNLM"/>
    </source>
</evidence>
<evidence type="ECO:0000256" key="2">
    <source>
        <dbReference type="ARBA" id="ARBA00023125"/>
    </source>
</evidence>
<evidence type="ECO:0000256" key="4">
    <source>
        <dbReference type="PROSITE-ProRule" id="PRU01248"/>
    </source>
</evidence>
<name>A0A523XW48_UNCT6</name>
<dbReference type="Proteomes" id="UP000315534">
    <property type="component" value="Unassembled WGS sequence"/>
</dbReference>
<dbReference type="InterPro" id="IPR013762">
    <property type="entry name" value="Integrase-like_cat_sf"/>
</dbReference>
<dbReference type="InterPro" id="IPR044068">
    <property type="entry name" value="CB"/>
</dbReference>
<dbReference type="EMBL" id="SOIP01000019">
    <property type="protein sequence ID" value="TET83492.1"/>
    <property type="molecule type" value="Genomic_DNA"/>
</dbReference>
<evidence type="ECO:0000256" key="3">
    <source>
        <dbReference type="ARBA" id="ARBA00023172"/>
    </source>
</evidence>
<dbReference type="PANTHER" id="PTHR30349:SF41">
    <property type="entry name" value="INTEGRASE_RECOMBINASE PROTEIN MJ0367-RELATED"/>
    <property type="match status" value="1"/>
</dbReference>
<feature type="domain" description="Tyr recombinase" evidence="5">
    <location>
        <begin position="136"/>
        <end position="320"/>
    </location>
</feature>
<gene>
    <name evidence="7" type="ORF">E3J38_00365</name>
</gene>
<proteinExistence type="inferred from homology"/>
<organism evidence="7 8">
    <name type="scientific">candidate division TA06 bacterium</name>
    <dbReference type="NCBI Taxonomy" id="2250710"/>
    <lineage>
        <taxon>Bacteria</taxon>
        <taxon>Bacteria division TA06</taxon>
    </lineage>
</organism>
<dbReference type="Gene3D" id="1.10.150.130">
    <property type="match status" value="1"/>
</dbReference>
<accession>A0A523XW48</accession>
<keyword evidence="2 4" id="KW-0238">DNA-binding</keyword>
<dbReference type="AlphaFoldDB" id="A0A523XW48"/>
<dbReference type="GO" id="GO:0003677">
    <property type="term" value="F:DNA binding"/>
    <property type="evidence" value="ECO:0007669"/>
    <property type="project" value="UniProtKB-UniRule"/>
</dbReference>
<dbReference type="InterPro" id="IPR002104">
    <property type="entry name" value="Integrase_catalytic"/>
</dbReference>
<feature type="domain" description="Core-binding (CB)" evidence="6">
    <location>
        <begin position="13"/>
        <end position="115"/>
    </location>
</feature>
<dbReference type="InterPro" id="IPR011010">
    <property type="entry name" value="DNA_brk_join_enz"/>
</dbReference>
<dbReference type="GO" id="GO:0006310">
    <property type="term" value="P:DNA recombination"/>
    <property type="evidence" value="ECO:0007669"/>
    <property type="project" value="UniProtKB-KW"/>
</dbReference>
<evidence type="ECO:0000313" key="8">
    <source>
        <dbReference type="Proteomes" id="UP000315534"/>
    </source>
</evidence>
<comment type="caution">
    <text evidence="7">The sequence shown here is derived from an EMBL/GenBank/DDBJ whole genome shotgun (WGS) entry which is preliminary data.</text>
</comment>
<dbReference type="Pfam" id="PF00589">
    <property type="entry name" value="Phage_integrase"/>
    <property type="match status" value="1"/>
</dbReference>
<evidence type="ECO:0000313" key="7">
    <source>
        <dbReference type="EMBL" id="TET83492.1"/>
    </source>
</evidence>
<protein>
    <recommendedName>
        <fullName evidence="9">Integrase</fullName>
    </recommendedName>
</protein>
<evidence type="ECO:0000259" key="5">
    <source>
        <dbReference type="PROSITE" id="PS51898"/>
    </source>
</evidence>
<dbReference type="PROSITE" id="PS51898">
    <property type="entry name" value="TYR_RECOMBINASE"/>
    <property type="match status" value="1"/>
</dbReference>
<dbReference type="GO" id="GO:0015074">
    <property type="term" value="P:DNA integration"/>
    <property type="evidence" value="ECO:0007669"/>
    <property type="project" value="InterPro"/>
</dbReference>
<dbReference type="InterPro" id="IPR010998">
    <property type="entry name" value="Integrase_recombinase_N"/>
</dbReference>
<dbReference type="Gene3D" id="1.10.443.10">
    <property type="entry name" value="Intergrase catalytic core"/>
    <property type="match status" value="1"/>
</dbReference>
<dbReference type="PROSITE" id="PS51900">
    <property type="entry name" value="CB"/>
    <property type="match status" value="1"/>
</dbReference>
<dbReference type="InterPro" id="IPR050090">
    <property type="entry name" value="Tyrosine_recombinase_XerCD"/>
</dbReference>